<reference evidence="2 3" key="1">
    <citation type="submission" date="2018-02" db="EMBL/GenBank/DDBJ databases">
        <title>Mycoplasma marinum and Mycoplasma todarodis sp. nov., moderately halophilic and psychrotolerant mycoplasmas isolated from cephalopods.</title>
        <authorList>
            <person name="Viver T."/>
        </authorList>
    </citation>
    <scope>NUCLEOTIDE SEQUENCE [LARGE SCALE GENOMIC DNA]</scope>
    <source>
        <strain evidence="2 3">PE</strain>
    </source>
</reference>
<feature type="transmembrane region" description="Helical" evidence="1">
    <location>
        <begin position="54"/>
        <end position="76"/>
    </location>
</feature>
<feature type="transmembrane region" description="Helical" evidence="1">
    <location>
        <begin position="169"/>
        <end position="188"/>
    </location>
</feature>
<dbReference type="Proteomes" id="UP000294192">
    <property type="component" value="Unassembled WGS sequence"/>
</dbReference>
<feature type="transmembrane region" description="Helical" evidence="1">
    <location>
        <begin position="104"/>
        <end position="124"/>
    </location>
</feature>
<feature type="transmembrane region" description="Helical" evidence="1">
    <location>
        <begin position="480"/>
        <end position="501"/>
    </location>
</feature>
<gene>
    <name evidence="2" type="ORF">C4B24_04290</name>
</gene>
<dbReference type="OrthoDB" id="401337at2"/>
<dbReference type="EMBL" id="PSZO01000027">
    <property type="protein sequence ID" value="TCG10655.1"/>
    <property type="molecule type" value="Genomic_DNA"/>
</dbReference>
<keyword evidence="1" id="KW-1133">Transmembrane helix</keyword>
<accession>A0A4R0XNW7</accession>
<keyword evidence="1" id="KW-0812">Transmembrane</keyword>
<comment type="caution">
    <text evidence="2">The sequence shown here is derived from an EMBL/GenBank/DDBJ whole genome shotgun (WGS) entry which is preliminary data.</text>
</comment>
<feature type="transmembrane region" description="Helical" evidence="1">
    <location>
        <begin position="20"/>
        <end position="42"/>
    </location>
</feature>
<evidence type="ECO:0000313" key="2">
    <source>
        <dbReference type="EMBL" id="TCG10655.1"/>
    </source>
</evidence>
<evidence type="ECO:0000313" key="3">
    <source>
        <dbReference type="Proteomes" id="UP000294192"/>
    </source>
</evidence>
<protein>
    <submittedName>
        <fullName evidence="2">Uncharacterized protein</fullName>
    </submittedName>
</protein>
<proteinExistence type="predicted"/>
<feature type="transmembrane region" description="Helical" evidence="1">
    <location>
        <begin position="136"/>
        <end position="163"/>
    </location>
</feature>
<dbReference type="AlphaFoldDB" id="A0A4R0XNW7"/>
<name>A0A4R0XNW7_9MOLU</name>
<organism evidence="2 3">
    <name type="scientific">Mycoplasma marinum</name>
    <dbReference type="NCBI Taxonomy" id="1937190"/>
    <lineage>
        <taxon>Bacteria</taxon>
        <taxon>Bacillati</taxon>
        <taxon>Mycoplasmatota</taxon>
        <taxon>Mollicutes</taxon>
        <taxon>Mycoplasmataceae</taxon>
        <taxon>Mycoplasma</taxon>
    </lineage>
</organism>
<sequence>MKNLIRYILRNEFARSSTYLIPILGVLIYAVLTSAQIFSSFSQSEVSFIESGNAFAFITIFSISIIFVSLKVVTIFKQPMENGLDVLYSSKPITTKGRVFSKFISLWILIIYFSIIFLFATLICGAMDKKATSLEIFNYAISIFIGNVTILFAASSIFVIATLKLNQRSILMLATSIAVFAPSFSIIISQTLKAKMPSENLLPGYVKLNSNLEDVTKNEANIYPTSENTIFINDKNVYVSDFKEGYDDYKSNKIYKYLAYFDPWYQFSSIYDVTYKSKYAKSGKMWSEQTMKFEKSDDLFNIKIGNESYTPIVAKRTLESSRNDKVSALEMLKNGKNNFFYKSLEHYKEKYNSWSFAKQMIFAANIYKEILTNNNIKILLEGKNNNGLISVVDKMSKNEVENYFNSGYIINQDNSYKFDIDIFSLIAWQLMTNVENIYTGFTNPKTIGLSNRFGNTYDILLMKQDDKINIIVPKDYINKIGVYIFWTIATIILVWMSIWFISRKDSY</sequence>
<keyword evidence="3" id="KW-1185">Reference proteome</keyword>
<keyword evidence="1" id="KW-0472">Membrane</keyword>
<dbReference type="RefSeq" id="WP_131599530.1">
    <property type="nucleotide sequence ID" value="NZ_CBDBYK010000016.1"/>
</dbReference>
<evidence type="ECO:0000256" key="1">
    <source>
        <dbReference type="SAM" id="Phobius"/>
    </source>
</evidence>